<dbReference type="EMBL" id="PIPY01000003">
    <property type="protein sequence ID" value="RUO62647.1"/>
    <property type="molecule type" value="Genomic_DNA"/>
</dbReference>
<dbReference type="PANTHER" id="PTHR43877:SF2">
    <property type="entry name" value="AMINOALKYLPHOSPHONATE N-ACETYLTRANSFERASE-RELATED"/>
    <property type="match status" value="1"/>
</dbReference>
<organism evidence="4 5">
    <name type="scientific">Pseudidiomarina insulisalsae</name>
    <dbReference type="NCBI Taxonomy" id="575789"/>
    <lineage>
        <taxon>Bacteria</taxon>
        <taxon>Pseudomonadati</taxon>
        <taxon>Pseudomonadota</taxon>
        <taxon>Gammaproteobacteria</taxon>
        <taxon>Alteromonadales</taxon>
        <taxon>Idiomarinaceae</taxon>
        <taxon>Pseudidiomarina</taxon>
    </lineage>
</organism>
<dbReference type="PANTHER" id="PTHR43877">
    <property type="entry name" value="AMINOALKYLPHOSPHONATE N-ACETYLTRANSFERASE-RELATED-RELATED"/>
    <property type="match status" value="1"/>
</dbReference>
<dbReference type="Pfam" id="PF00583">
    <property type="entry name" value="Acetyltransf_1"/>
    <property type="match status" value="1"/>
</dbReference>
<keyword evidence="1" id="KW-0808">Transferase</keyword>
<dbReference type="OrthoDB" id="336415at2"/>
<dbReference type="PROSITE" id="PS51186">
    <property type="entry name" value="GNAT"/>
    <property type="match status" value="1"/>
</dbReference>
<evidence type="ECO:0000256" key="1">
    <source>
        <dbReference type="ARBA" id="ARBA00022679"/>
    </source>
</evidence>
<accession>A0A432YNS5</accession>
<dbReference type="RefSeq" id="WP_126754012.1">
    <property type="nucleotide sequence ID" value="NZ_PIPY01000003.1"/>
</dbReference>
<evidence type="ECO:0000313" key="5">
    <source>
        <dbReference type="Proteomes" id="UP000288259"/>
    </source>
</evidence>
<reference evidence="5" key="1">
    <citation type="journal article" date="2018" name="Front. Microbiol.">
        <title>Genome-Based Analysis Reveals the Taxonomy and Diversity of the Family Idiomarinaceae.</title>
        <authorList>
            <person name="Liu Y."/>
            <person name="Lai Q."/>
            <person name="Shao Z."/>
        </authorList>
    </citation>
    <scope>NUCLEOTIDE SEQUENCE [LARGE SCALE GENOMIC DNA]</scope>
    <source>
        <strain evidence="5">CVS-6</strain>
    </source>
</reference>
<keyword evidence="5" id="KW-1185">Reference proteome</keyword>
<dbReference type="SUPFAM" id="SSF55729">
    <property type="entry name" value="Acyl-CoA N-acyltransferases (Nat)"/>
    <property type="match status" value="1"/>
</dbReference>
<keyword evidence="2" id="KW-0012">Acyltransferase</keyword>
<feature type="domain" description="N-acetyltransferase" evidence="3">
    <location>
        <begin position="2"/>
        <end position="201"/>
    </location>
</feature>
<evidence type="ECO:0000313" key="4">
    <source>
        <dbReference type="EMBL" id="RUO62647.1"/>
    </source>
</evidence>
<dbReference type="InterPro" id="IPR000182">
    <property type="entry name" value="GNAT_dom"/>
</dbReference>
<evidence type="ECO:0000256" key="2">
    <source>
        <dbReference type="ARBA" id="ARBA00023315"/>
    </source>
</evidence>
<sequence>MPLVRHAQQKDIKGIVSVHTNAFEGFFLTLLGQRFLSKFYSVFLEHPSASLIVCEDDQRIVGFAAYTSSPDVFFKFMKKRHGVALGFMMLPAILMHPLQTSRKVIRAVRYRGDQTGSMSGFALLSSIGVHPCVKGNGIGSQLIDFMNTDLSARKLNAVYLTTDVHDNTATLAFYKKLGFSEHSKFLQSGEREMYRLTKTLDS</sequence>
<protein>
    <recommendedName>
        <fullName evidence="3">N-acetyltransferase domain-containing protein</fullName>
    </recommendedName>
</protein>
<name>A0A432YNS5_9GAMM</name>
<evidence type="ECO:0000259" key="3">
    <source>
        <dbReference type="PROSITE" id="PS51186"/>
    </source>
</evidence>
<dbReference type="AlphaFoldDB" id="A0A432YNS5"/>
<dbReference type="InterPro" id="IPR050832">
    <property type="entry name" value="Bact_Acetyltransf"/>
</dbReference>
<dbReference type="Proteomes" id="UP000288259">
    <property type="component" value="Unassembled WGS sequence"/>
</dbReference>
<dbReference type="Gene3D" id="3.40.630.30">
    <property type="match status" value="1"/>
</dbReference>
<proteinExistence type="predicted"/>
<dbReference type="GO" id="GO:0016747">
    <property type="term" value="F:acyltransferase activity, transferring groups other than amino-acyl groups"/>
    <property type="evidence" value="ECO:0007669"/>
    <property type="project" value="InterPro"/>
</dbReference>
<comment type="caution">
    <text evidence="4">The sequence shown here is derived from an EMBL/GenBank/DDBJ whole genome shotgun (WGS) entry which is preliminary data.</text>
</comment>
<dbReference type="InterPro" id="IPR016181">
    <property type="entry name" value="Acyl_CoA_acyltransferase"/>
</dbReference>
<gene>
    <name evidence="4" type="ORF">CWI71_04235</name>
</gene>